<dbReference type="Gene3D" id="2.40.128.20">
    <property type="match status" value="1"/>
</dbReference>
<evidence type="ECO:0000313" key="1">
    <source>
        <dbReference type="EMBL" id="PWF99317.1"/>
    </source>
</evidence>
<dbReference type="SUPFAM" id="SSF50814">
    <property type="entry name" value="Lipocalins"/>
    <property type="match status" value="1"/>
</dbReference>
<dbReference type="Proteomes" id="UP000245080">
    <property type="component" value="Unassembled WGS sequence"/>
</dbReference>
<comment type="caution">
    <text evidence="1">The sequence shown here is derived from an EMBL/GenBank/DDBJ whole genome shotgun (WGS) entry which is preliminary data.</text>
</comment>
<keyword evidence="2" id="KW-1185">Reference proteome</keyword>
<evidence type="ECO:0000313" key="2">
    <source>
        <dbReference type="Proteomes" id="UP000245080"/>
    </source>
</evidence>
<protein>
    <submittedName>
        <fullName evidence="1">DUF1934 domain-containing protein</fullName>
    </submittedName>
</protein>
<dbReference type="AlphaFoldDB" id="A0A2V1MXP5"/>
<sequence>MDEQKAGTPIAIHLQTEIKQDDDITSYKLDVQGRLVQMGQTIYIRYVEQDPESDYQPVPVTMKLSANGDVQLTRSAENRLRLLFKAGKRIRAQYQTPFGSIPVETVTPLLDVSFRDRPFGGNVKIDYNLYANGELVGDYKIRLQFTA</sequence>
<dbReference type="InterPro" id="IPR015231">
    <property type="entry name" value="DUF1934"/>
</dbReference>
<name>A0A2V1MXP5_9LACO</name>
<organism evidence="1 2">
    <name type="scientific">Levilactobacillus bambusae</name>
    <dbReference type="NCBI Taxonomy" id="2024736"/>
    <lineage>
        <taxon>Bacteria</taxon>
        <taxon>Bacillati</taxon>
        <taxon>Bacillota</taxon>
        <taxon>Bacilli</taxon>
        <taxon>Lactobacillales</taxon>
        <taxon>Lactobacillaceae</taxon>
        <taxon>Levilactobacillus</taxon>
    </lineage>
</organism>
<proteinExistence type="predicted"/>
<accession>A0A2V1MXP5</accession>
<dbReference type="Pfam" id="PF09148">
    <property type="entry name" value="DUF1934"/>
    <property type="match status" value="1"/>
</dbReference>
<reference evidence="1 2" key="1">
    <citation type="journal article" date="2018" name="Int. J. Syst. Evol. Microbiol.">
        <title>Lactobacillus bambusae sp. nov., isolated from a traditional fermented Ma-bamboo shoots of Taiwan.</title>
        <authorList>
            <person name="Wang L.-T."/>
        </authorList>
    </citation>
    <scope>NUCLEOTIDE SEQUENCE [LARGE SCALE GENOMIC DNA]</scope>
    <source>
        <strain evidence="1 2">BS-W1</strain>
    </source>
</reference>
<dbReference type="RefSeq" id="WP_109251124.1">
    <property type="nucleotide sequence ID" value="NZ_QCXQ01000007.1"/>
</dbReference>
<gene>
    <name evidence="1" type="ORF">DCM90_09425</name>
</gene>
<dbReference type="OrthoDB" id="2151645at2"/>
<dbReference type="InterPro" id="IPR012674">
    <property type="entry name" value="Calycin"/>
</dbReference>
<dbReference type="EMBL" id="QCXQ01000007">
    <property type="protein sequence ID" value="PWF99317.1"/>
    <property type="molecule type" value="Genomic_DNA"/>
</dbReference>